<dbReference type="PANTHER" id="PTHR33693">
    <property type="entry name" value="TYPE-5 URACIL-DNA GLYCOSYLASE"/>
    <property type="match status" value="1"/>
</dbReference>
<name>A0A1G1ZK88_9BACT</name>
<dbReference type="AlphaFoldDB" id="A0A1G1ZK88"/>
<dbReference type="Pfam" id="PF03167">
    <property type="entry name" value="UDG"/>
    <property type="match status" value="1"/>
</dbReference>
<dbReference type="SUPFAM" id="SSF52141">
    <property type="entry name" value="Uracil-DNA glycosylase-like"/>
    <property type="match status" value="1"/>
</dbReference>
<feature type="domain" description="Uracil-DNA glycosylase-like" evidence="12">
    <location>
        <begin position="37"/>
        <end position="193"/>
    </location>
</feature>
<dbReference type="SMART" id="SM00987">
    <property type="entry name" value="UreE_C"/>
    <property type="match status" value="1"/>
</dbReference>
<comment type="similarity">
    <text evidence="2">Belongs to the uracil-DNA glycosylase (UDG) superfamily. Type 4 (UDGa) family.</text>
</comment>
<keyword evidence="8" id="KW-0378">Hydrolase</keyword>
<evidence type="ECO:0000256" key="9">
    <source>
        <dbReference type="ARBA" id="ARBA00023004"/>
    </source>
</evidence>
<dbReference type="STRING" id="1798406.A3A04_01385"/>
<reference evidence="13 14" key="1">
    <citation type="journal article" date="2016" name="Nat. Commun.">
        <title>Thousands of microbial genomes shed light on interconnected biogeochemical processes in an aquifer system.</title>
        <authorList>
            <person name="Anantharaman K."/>
            <person name="Brown C.T."/>
            <person name="Hug L.A."/>
            <person name="Sharon I."/>
            <person name="Castelle C.J."/>
            <person name="Probst A.J."/>
            <person name="Thomas B.C."/>
            <person name="Singh A."/>
            <person name="Wilkins M.J."/>
            <person name="Karaoz U."/>
            <person name="Brodie E.L."/>
            <person name="Williams K.H."/>
            <person name="Hubbard S.S."/>
            <person name="Banfield J.F."/>
        </authorList>
    </citation>
    <scope>NUCLEOTIDE SEQUENCE [LARGE SCALE GENOMIC DNA]</scope>
</reference>
<evidence type="ECO:0000256" key="8">
    <source>
        <dbReference type="ARBA" id="ARBA00022801"/>
    </source>
</evidence>
<evidence type="ECO:0000259" key="12">
    <source>
        <dbReference type="SMART" id="SM00986"/>
    </source>
</evidence>
<evidence type="ECO:0000256" key="11">
    <source>
        <dbReference type="ARBA" id="ARBA00023204"/>
    </source>
</evidence>
<dbReference type="SMART" id="SM00986">
    <property type="entry name" value="UDG"/>
    <property type="match status" value="1"/>
</dbReference>
<dbReference type="NCBIfam" id="TIGR00758">
    <property type="entry name" value="UDG_fam4"/>
    <property type="match status" value="1"/>
</dbReference>
<comment type="caution">
    <text evidence="13">The sequence shown here is derived from an EMBL/GenBank/DDBJ whole genome shotgun (WGS) entry which is preliminary data.</text>
</comment>
<evidence type="ECO:0000256" key="6">
    <source>
        <dbReference type="ARBA" id="ARBA00022723"/>
    </source>
</evidence>
<evidence type="ECO:0000256" key="1">
    <source>
        <dbReference type="ARBA" id="ARBA00001400"/>
    </source>
</evidence>
<keyword evidence="11" id="KW-0234">DNA repair</keyword>
<evidence type="ECO:0000256" key="10">
    <source>
        <dbReference type="ARBA" id="ARBA00023014"/>
    </source>
</evidence>
<dbReference type="InterPro" id="IPR036895">
    <property type="entry name" value="Uracil-DNA_glycosylase-like_sf"/>
</dbReference>
<keyword evidence="6" id="KW-0479">Metal-binding</keyword>
<keyword evidence="10" id="KW-0411">Iron-sulfur</keyword>
<evidence type="ECO:0000256" key="2">
    <source>
        <dbReference type="ARBA" id="ARBA00006521"/>
    </source>
</evidence>
<gene>
    <name evidence="13" type="ORF">A3A04_01385</name>
</gene>
<evidence type="ECO:0000256" key="7">
    <source>
        <dbReference type="ARBA" id="ARBA00022763"/>
    </source>
</evidence>
<dbReference type="Gene3D" id="3.40.470.10">
    <property type="entry name" value="Uracil-DNA glycosylase-like domain"/>
    <property type="match status" value="1"/>
</dbReference>
<dbReference type="PANTHER" id="PTHR33693:SF1">
    <property type="entry name" value="TYPE-4 URACIL-DNA GLYCOSYLASE"/>
    <property type="match status" value="1"/>
</dbReference>
<evidence type="ECO:0000256" key="4">
    <source>
        <dbReference type="ARBA" id="ARBA00019403"/>
    </source>
</evidence>
<proteinExistence type="inferred from homology"/>
<keyword evidence="5" id="KW-0004">4Fe-4S</keyword>
<organism evidence="13 14">
    <name type="scientific">Candidatus Harrisonbacteria bacterium RIFCSPLOWO2_01_FULL_40_28</name>
    <dbReference type="NCBI Taxonomy" id="1798406"/>
    <lineage>
        <taxon>Bacteria</taxon>
        <taxon>Candidatus Harrisoniibacteriota</taxon>
    </lineage>
</organism>
<evidence type="ECO:0000313" key="13">
    <source>
        <dbReference type="EMBL" id="OGY65002.1"/>
    </source>
</evidence>
<dbReference type="EC" id="3.2.2.27" evidence="3"/>
<dbReference type="InterPro" id="IPR051536">
    <property type="entry name" value="UDG_Type-4/5"/>
</dbReference>
<dbReference type="Proteomes" id="UP000178517">
    <property type="component" value="Unassembled WGS sequence"/>
</dbReference>
<dbReference type="GO" id="GO:0046872">
    <property type="term" value="F:metal ion binding"/>
    <property type="evidence" value="ECO:0007669"/>
    <property type="project" value="UniProtKB-KW"/>
</dbReference>
<evidence type="ECO:0000256" key="5">
    <source>
        <dbReference type="ARBA" id="ARBA00022485"/>
    </source>
</evidence>
<evidence type="ECO:0000313" key="14">
    <source>
        <dbReference type="Proteomes" id="UP000178517"/>
    </source>
</evidence>
<evidence type="ECO:0000256" key="3">
    <source>
        <dbReference type="ARBA" id="ARBA00012030"/>
    </source>
</evidence>
<keyword evidence="9" id="KW-0408">Iron</keyword>
<accession>A0A1G1ZK88</accession>
<protein>
    <recommendedName>
        <fullName evidence="4">Type-4 uracil-DNA glycosylase</fullName>
        <ecNumber evidence="3">3.2.2.27</ecNumber>
    </recommendedName>
</protein>
<comment type="catalytic activity">
    <reaction evidence="1">
        <text>Hydrolyzes single-stranded DNA or mismatched double-stranded DNA and polynucleotides, releasing free uracil.</text>
        <dbReference type="EC" id="3.2.2.27"/>
    </reaction>
</comment>
<dbReference type="CDD" id="cd10030">
    <property type="entry name" value="UDG-F4_TTUDGA_SPO1dp_like"/>
    <property type="match status" value="1"/>
</dbReference>
<sequence length="202" mass="23348">MEDDRKEQLRQLCKELIRFKKSPLYKERIQNKVFPVFGEGTHYAKVMFIGEAPGRTEAETGRPFAGAAGRILDQLLESINISRKDVYITNVVKDRPTNNRDPLPHEIELYAPFLDRQIEIIQPIIICLLGRHSMKYIMQKFGLEAEMKPISTIHGKTFEVEMTYGKTKIMPLYHPAVALYNPNEREAMIKDFKVLAKIIKNA</sequence>
<dbReference type="EMBL" id="MHJI01000027">
    <property type="protein sequence ID" value="OGY65002.1"/>
    <property type="molecule type" value="Genomic_DNA"/>
</dbReference>
<dbReference type="GO" id="GO:0006281">
    <property type="term" value="P:DNA repair"/>
    <property type="evidence" value="ECO:0007669"/>
    <property type="project" value="UniProtKB-KW"/>
</dbReference>
<dbReference type="InterPro" id="IPR005273">
    <property type="entry name" value="Ura-DNA_glyco_family4"/>
</dbReference>
<dbReference type="GO" id="GO:0004844">
    <property type="term" value="F:uracil DNA N-glycosylase activity"/>
    <property type="evidence" value="ECO:0007669"/>
    <property type="project" value="UniProtKB-EC"/>
</dbReference>
<dbReference type="InterPro" id="IPR005122">
    <property type="entry name" value="Uracil-DNA_glycosylase-like"/>
</dbReference>
<dbReference type="GO" id="GO:0051539">
    <property type="term" value="F:4 iron, 4 sulfur cluster binding"/>
    <property type="evidence" value="ECO:0007669"/>
    <property type="project" value="UniProtKB-KW"/>
</dbReference>
<keyword evidence="7" id="KW-0227">DNA damage</keyword>